<dbReference type="RefSeq" id="WP_042535084.1">
    <property type="nucleotide sequence ID" value="NZ_CAXOIH010000001.1"/>
</dbReference>
<feature type="coiled-coil region" evidence="2">
    <location>
        <begin position="8"/>
        <end position="35"/>
    </location>
</feature>
<dbReference type="EMBL" id="CDGG01000001">
    <property type="protein sequence ID" value="CEI84329.1"/>
    <property type="molecule type" value="Genomic_DNA"/>
</dbReference>
<accession>A0A0A1MXU2</accession>
<dbReference type="OrthoDB" id="2361695at2"/>
<dbReference type="InterPro" id="IPR009507">
    <property type="entry name" value="UPF0435"/>
</dbReference>
<reference evidence="3 4" key="1">
    <citation type="submission" date="2014-11" db="EMBL/GenBank/DDBJ databases">
        <authorList>
            <person name="Urmite Genomes Urmite Genomes"/>
        </authorList>
    </citation>
    <scope>NUCLEOTIDE SEQUENCE [LARGE SCALE GENOMIC DNA]</scope>
    <source>
        <strain evidence="3 4">Oc5</strain>
    </source>
</reference>
<proteinExistence type="inferred from homology"/>
<dbReference type="Pfam" id="PF06569">
    <property type="entry name" value="DUF1128"/>
    <property type="match status" value="1"/>
</dbReference>
<keyword evidence="4" id="KW-1185">Reference proteome</keyword>
<keyword evidence="2" id="KW-0175">Coiled coil</keyword>
<dbReference type="Proteomes" id="UP000040453">
    <property type="component" value="Unassembled WGS sequence"/>
</dbReference>
<evidence type="ECO:0000256" key="1">
    <source>
        <dbReference type="HAMAP-Rule" id="MF_00829"/>
    </source>
</evidence>
<comment type="similarity">
    <text evidence="1">Belongs to the UPF0435 family.</text>
</comment>
<dbReference type="AlphaFoldDB" id="A0A0A1MXU2"/>
<evidence type="ECO:0000256" key="2">
    <source>
        <dbReference type="SAM" id="Coils"/>
    </source>
</evidence>
<gene>
    <name evidence="3" type="ORF">BN997_04273</name>
</gene>
<name>A0A0A1MXU2_9BACI</name>
<evidence type="ECO:0000313" key="3">
    <source>
        <dbReference type="EMBL" id="CEI84329.1"/>
    </source>
</evidence>
<evidence type="ECO:0000313" key="4">
    <source>
        <dbReference type="Proteomes" id="UP000040453"/>
    </source>
</evidence>
<protein>
    <recommendedName>
        <fullName evidence="1">UPF0435 protein BN997_04273</fullName>
    </recommendedName>
</protein>
<dbReference type="STRING" id="545501.BN997_04273"/>
<sequence length="73" mass="8650">MQLEQPSKENMEYMLQELAEKLQVVNRSIMDAEDYNLEKYEDLKWMYDMVISKGRLSASETQAFINELAAIRK</sequence>
<organism evidence="3 4">
    <name type="scientific">Oceanobacillus oncorhynchi</name>
    <dbReference type="NCBI Taxonomy" id="545501"/>
    <lineage>
        <taxon>Bacteria</taxon>
        <taxon>Bacillati</taxon>
        <taxon>Bacillota</taxon>
        <taxon>Bacilli</taxon>
        <taxon>Bacillales</taxon>
        <taxon>Bacillaceae</taxon>
        <taxon>Oceanobacillus</taxon>
    </lineage>
</organism>
<dbReference type="HAMAP" id="MF_00829">
    <property type="entry name" value="UPF0435"/>
    <property type="match status" value="1"/>
</dbReference>